<feature type="transmembrane region" description="Helical" evidence="6">
    <location>
        <begin position="87"/>
        <end position="107"/>
    </location>
</feature>
<dbReference type="Pfam" id="PF13515">
    <property type="entry name" value="FUSC_2"/>
    <property type="match status" value="1"/>
</dbReference>
<evidence type="ECO:0000256" key="3">
    <source>
        <dbReference type="ARBA" id="ARBA00022989"/>
    </source>
</evidence>
<feature type="transmembrane region" description="Helical" evidence="6">
    <location>
        <begin position="419"/>
        <end position="436"/>
    </location>
</feature>
<feature type="transmembrane region" description="Helical" evidence="6">
    <location>
        <begin position="14"/>
        <end position="31"/>
    </location>
</feature>
<feature type="transmembrane region" description="Helical" evidence="6">
    <location>
        <begin position="494"/>
        <end position="513"/>
    </location>
</feature>
<evidence type="ECO:0000256" key="6">
    <source>
        <dbReference type="SAM" id="Phobius"/>
    </source>
</evidence>
<evidence type="ECO:0000313" key="8">
    <source>
        <dbReference type="EMBL" id="WTQ78308.1"/>
    </source>
</evidence>
<comment type="subcellular location">
    <subcellularLocation>
        <location evidence="1">Membrane</location>
        <topology evidence="1">Multi-pass membrane protein</topology>
    </subcellularLocation>
</comment>
<evidence type="ECO:0000256" key="5">
    <source>
        <dbReference type="SAM" id="MobiDB-lite"/>
    </source>
</evidence>
<dbReference type="EMBL" id="CP108169">
    <property type="protein sequence ID" value="WTQ78308.1"/>
    <property type="molecule type" value="Genomic_DNA"/>
</dbReference>
<feature type="transmembrane region" description="Helical" evidence="6">
    <location>
        <begin position="366"/>
        <end position="385"/>
    </location>
</feature>
<feature type="transmembrane region" description="Helical" evidence="6">
    <location>
        <begin position="62"/>
        <end position="81"/>
    </location>
</feature>
<feature type="transmembrane region" description="Helical" evidence="6">
    <location>
        <begin position="37"/>
        <end position="55"/>
    </location>
</feature>
<gene>
    <name evidence="8" type="ORF">OG222_36530</name>
</gene>
<feature type="compositionally biased region" description="Basic and acidic residues" evidence="5">
    <location>
        <begin position="690"/>
        <end position="703"/>
    </location>
</feature>
<evidence type="ECO:0000256" key="4">
    <source>
        <dbReference type="ARBA" id="ARBA00023136"/>
    </source>
</evidence>
<keyword evidence="2 6" id="KW-0812">Transmembrane</keyword>
<protein>
    <submittedName>
        <fullName evidence="8">FUSC family protein</fullName>
    </submittedName>
</protein>
<evidence type="ECO:0000259" key="7">
    <source>
        <dbReference type="Pfam" id="PF13515"/>
    </source>
</evidence>
<dbReference type="AlphaFoldDB" id="A0AAU1M3E3"/>
<reference evidence="8" key="1">
    <citation type="submission" date="2022-10" db="EMBL/GenBank/DDBJ databases">
        <title>The complete genomes of actinobacterial strains from the NBC collection.</title>
        <authorList>
            <person name="Joergensen T.S."/>
            <person name="Alvarez Arevalo M."/>
            <person name="Sterndorff E.B."/>
            <person name="Faurdal D."/>
            <person name="Vuksanovic O."/>
            <person name="Mourched A.-S."/>
            <person name="Charusanti P."/>
            <person name="Shaw S."/>
            <person name="Blin K."/>
            <person name="Weber T."/>
        </authorList>
    </citation>
    <scope>NUCLEOTIDE SEQUENCE</scope>
    <source>
        <strain evidence="8">NBC_00148</strain>
    </source>
</reference>
<accession>A0AAU1M3E3</accession>
<keyword evidence="4 6" id="KW-0472">Membrane</keyword>
<evidence type="ECO:0000256" key="2">
    <source>
        <dbReference type="ARBA" id="ARBA00022692"/>
    </source>
</evidence>
<keyword evidence="3 6" id="KW-1133">Transmembrane helix</keyword>
<feature type="region of interest" description="Disordered" evidence="5">
    <location>
        <begin position="683"/>
        <end position="703"/>
    </location>
</feature>
<dbReference type="GO" id="GO:0016020">
    <property type="term" value="C:membrane"/>
    <property type="evidence" value="ECO:0007669"/>
    <property type="project" value="UniProtKB-SubCell"/>
</dbReference>
<dbReference type="InterPro" id="IPR049453">
    <property type="entry name" value="Memb_transporter_dom"/>
</dbReference>
<feature type="domain" description="Integral membrane bound transporter" evidence="7">
    <location>
        <begin position="383"/>
        <end position="506"/>
    </location>
</feature>
<sequence>MTAGAGRPAVLRRALRITLAALAGFYPLLYAAERPTAALYALFAPIAVGLLSAIPGSGRRQALVVLRVLPPALALAALGTALAVNTWAASGGMLAVGFLLAFAAVAGPRAAGAAPGLQLFYILACFPPYDPDSLGDRLTGLTVGILLLAATELLLPDPSVPAYRQRLADAVGTAARGASGAGVPPQTLREAGARMRLSRLPPSERPAGASRTDRALEQAGRAVRRLLDQLATLAELPPAADPASAALLGHIATVCDTCAQSLRTGRPPPVPGALEEAMRGFQSARVRLASEASAPGSPPRTDVLRRQSRVLALAESARIVEVAVDIAANGRPADQPAPHDLFWYARLSTPRLWTRRVLGNMTLRSVLFQNAVRIALGLAAARLVAGSLDLAHGFWVLLAVLTLGRTTVGAAWKAVREALVGNAVGALAAGALLIGLGSHTDAYAALLAPAMLLGFSLGPLLGIAYAQGLFTLVVATAFAQMTPVTWQLSEARMIDVATGSAIGLLCGLLAWPAGARREAVRAMAALLRTCGTLVTPTAEDLLTPSPVAPAPPRTLPSLHRLRLAEAAYAQYRSESGTAADDTGPDWHAVLLVADHILMGAYRLPRFGLRPGNGPSPPCADWARASASHLDRETGRIASLLIGDRPAPGTPLVPPPEGCSPATLSVDLEVWMTSLGLQLTRIEASAAQAHRSPDPREDRRGDRR</sequence>
<feature type="region of interest" description="Disordered" evidence="5">
    <location>
        <begin position="195"/>
        <end position="214"/>
    </location>
</feature>
<feature type="transmembrane region" description="Helical" evidence="6">
    <location>
        <begin position="391"/>
        <end position="412"/>
    </location>
</feature>
<name>A0AAU1M3E3_9ACTN</name>
<organism evidence="8">
    <name type="scientific">Streptomyces sp. NBC_00148</name>
    <dbReference type="NCBI Taxonomy" id="2903626"/>
    <lineage>
        <taxon>Bacteria</taxon>
        <taxon>Bacillati</taxon>
        <taxon>Actinomycetota</taxon>
        <taxon>Actinomycetes</taxon>
        <taxon>Kitasatosporales</taxon>
        <taxon>Streptomycetaceae</taxon>
        <taxon>Streptomyces</taxon>
    </lineage>
</organism>
<proteinExistence type="predicted"/>
<evidence type="ECO:0000256" key="1">
    <source>
        <dbReference type="ARBA" id="ARBA00004141"/>
    </source>
</evidence>